<keyword evidence="4" id="KW-1185">Reference proteome</keyword>
<dbReference type="PANTHER" id="PTHR35797:SF1">
    <property type="entry name" value="PROTEASE"/>
    <property type="match status" value="1"/>
</dbReference>
<keyword evidence="1" id="KW-1133">Transmembrane helix</keyword>
<dbReference type="OrthoDB" id="3693644at2"/>
<dbReference type="InterPro" id="IPR042150">
    <property type="entry name" value="MmRce1-like"/>
</dbReference>
<feature type="domain" description="CAAX prenyl protease 2/Lysostaphin resistance protein A-like" evidence="2">
    <location>
        <begin position="35"/>
        <end position="139"/>
    </location>
</feature>
<sequence>MTRQGFTDAGLALRLRASPSSYLVAWLGLPGWAFVILLLLLVPLLTPVYWGEEFGWTGYLRMRLFPGRPLRATLATGLVWAVWHYPLAFVGYIRFDVVPLGLLIWTCSFLAQQVLLSWLRIRSGSIWPTSLAHAGNNMVLALLTGDVLTAGRLDDTTHALVMAIPTAVVAAWIVATGRLATPHGPARRR</sequence>
<keyword evidence="1" id="KW-0812">Transmembrane</keyword>
<proteinExistence type="predicted"/>
<dbReference type="RefSeq" id="WP_142052015.1">
    <property type="nucleotide sequence ID" value="NZ_VFPA01000001.1"/>
</dbReference>
<dbReference type="InterPro" id="IPR003675">
    <property type="entry name" value="Rce1/LyrA-like_dom"/>
</dbReference>
<dbReference type="EMBL" id="VFPA01000001">
    <property type="protein sequence ID" value="TQM15741.1"/>
    <property type="molecule type" value="Genomic_DNA"/>
</dbReference>
<dbReference type="AlphaFoldDB" id="A0A543E2D0"/>
<dbReference type="Proteomes" id="UP000315677">
    <property type="component" value="Unassembled WGS sequence"/>
</dbReference>
<dbReference type="GO" id="GO:0080120">
    <property type="term" value="P:CAAX-box protein maturation"/>
    <property type="evidence" value="ECO:0007669"/>
    <property type="project" value="UniProtKB-ARBA"/>
</dbReference>
<dbReference type="GO" id="GO:0004175">
    <property type="term" value="F:endopeptidase activity"/>
    <property type="evidence" value="ECO:0007669"/>
    <property type="project" value="UniProtKB-ARBA"/>
</dbReference>
<feature type="transmembrane region" description="Helical" evidence="1">
    <location>
        <begin position="99"/>
        <end position="119"/>
    </location>
</feature>
<protein>
    <submittedName>
        <fullName evidence="3">CAAX prenyl protease-like protein</fullName>
    </submittedName>
</protein>
<organism evidence="3 4">
    <name type="scientific">Pseudonocardia kunmingensis</name>
    <dbReference type="NCBI Taxonomy" id="630975"/>
    <lineage>
        <taxon>Bacteria</taxon>
        <taxon>Bacillati</taxon>
        <taxon>Actinomycetota</taxon>
        <taxon>Actinomycetes</taxon>
        <taxon>Pseudonocardiales</taxon>
        <taxon>Pseudonocardiaceae</taxon>
        <taxon>Pseudonocardia</taxon>
    </lineage>
</organism>
<accession>A0A543E2D0</accession>
<reference evidence="3 4" key="1">
    <citation type="submission" date="2019-06" db="EMBL/GenBank/DDBJ databases">
        <title>Sequencing the genomes of 1000 actinobacteria strains.</title>
        <authorList>
            <person name="Klenk H.-P."/>
        </authorList>
    </citation>
    <scope>NUCLEOTIDE SEQUENCE [LARGE SCALE GENOMIC DNA]</scope>
    <source>
        <strain evidence="3 4">DSM 45301</strain>
    </source>
</reference>
<comment type="caution">
    <text evidence="3">The sequence shown here is derived from an EMBL/GenBank/DDBJ whole genome shotgun (WGS) entry which is preliminary data.</text>
</comment>
<keyword evidence="1" id="KW-0472">Membrane</keyword>
<keyword evidence="3" id="KW-0645">Protease</keyword>
<evidence type="ECO:0000259" key="2">
    <source>
        <dbReference type="Pfam" id="PF02517"/>
    </source>
</evidence>
<name>A0A543E2D0_9PSEU</name>
<feature type="transmembrane region" description="Helical" evidence="1">
    <location>
        <begin position="72"/>
        <end position="93"/>
    </location>
</feature>
<evidence type="ECO:0000313" key="3">
    <source>
        <dbReference type="EMBL" id="TQM15741.1"/>
    </source>
</evidence>
<dbReference type="PANTHER" id="PTHR35797">
    <property type="entry name" value="PROTEASE-RELATED"/>
    <property type="match status" value="1"/>
</dbReference>
<gene>
    <name evidence="3" type="ORF">FB558_2532</name>
</gene>
<dbReference type="Pfam" id="PF02517">
    <property type="entry name" value="Rce1-like"/>
    <property type="match status" value="1"/>
</dbReference>
<feature type="transmembrane region" description="Helical" evidence="1">
    <location>
        <begin position="23"/>
        <end position="51"/>
    </location>
</feature>
<evidence type="ECO:0000256" key="1">
    <source>
        <dbReference type="SAM" id="Phobius"/>
    </source>
</evidence>
<evidence type="ECO:0000313" key="4">
    <source>
        <dbReference type="Proteomes" id="UP000315677"/>
    </source>
</evidence>
<feature type="transmembrane region" description="Helical" evidence="1">
    <location>
        <begin position="159"/>
        <end position="180"/>
    </location>
</feature>
<dbReference type="GO" id="GO:0006508">
    <property type="term" value="P:proteolysis"/>
    <property type="evidence" value="ECO:0007669"/>
    <property type="project" value="UniProtKB-KW"/>
</dbReference>
<keyword evidence="3" id="KW-0378">Hydrolase</keyword>